<feature type="compositionally biased region" description="Pro residues" evidence="2">
    <location>
        <begin position="147"/>
        <end position="164"/>
    </location>
</feature>
<proteinExistence type="predicted"/>
<dbReference type="Proteomes" id="UP001187531">
    <property type="component" value="Unassembled WGS sequence"/>
</dbReference>
<evidence type="ECO:0000256" key="2">
    <source>
        <dbReference type="SAM" id="MobiDB-lite"/>
    </source>
</evidence>
<keyword evidence="1" id="KW-0175">Coiled coil</keyword>
<protein>
    <submittedName>
        <fullName evidence="3">Uncharacterized protein</fullName>
    </submittedName>
</protein>
<evidence type="ECO:0000313" key="4">
    <source>
        <dbReference type="Proteomes" id="UP001187531"/>
    </source>
</evidence>
<name>A0AA88HW07_ARTSF</name>
<feature type="coiled-coil region" evidence="1">
    <location>
        <begin position="28"/>
        <end position="83"/>
    </location>
</feature>
<evidence type="ECO:0000256" key="1">
    <source>
        <dbReference type="SAM" id="Coils"/>
    </source>
</evidence>
<dbReference type="EMBL" id="JAVRJZ010000016">
    <property type="protein sequence ID" value="KAK2711902.1"/>
    <property type="molecule type" value="Genomic_DNA"/>
</dbReference>
<keyword evidence="4" id="KW-1185">Reference proteome</keyword>
<feature type="region of interest" description="Disordered" evidence="2">
    <location>
        <begin position="135"/>
        <end position="164"/>
    </location>
</feature>
<dbReference type="AlphaFoldDB" id="A0AA88HW07"/>
<accession>A0AA88HW07</accession>
<sequence>MNKEWKNTLLKNQVKEVKYHRAEGLISEEKIRNNVKEMNNSLDRLSDLLEKKRKKIALQRIKLIVVTEENKKLEEQYTLLKENLLNSGVVRAEELRQTDIKHGLCFQGSASLNRSENTKGKESIFSSSPNHVFNLLSEESSEASEPSPTPFVPIPPPPPPLPKL</sequence>
<organism evidence="3 4">
    <name type="scientific">Artemia franciscana</name>
    <name type="common">Brine shrimp</name>
    <name type="synonym">Artemia sanfranciscana</name>
    <dbReference type="NCBI Taxonomy" id="6661"/>
    <lineage>
        <taxon>Eukaryota</taxon>
        <taxon>Metazoa</taxon>
        <taxon>Ecdysozoa</taxon>
        <taxon>Arthropoda</taxon>
        <taxon>Crustacea</taxon>
        <taxon>Branchiopoda</taxon>
        <taxon>Anostraca</taxon>
        <taxon>Artemiidae</taxon>
        <taxon>Artemia</taxon>
    </lineage>
</organism>
<gene>
    <name evidence="3" type="ORF">QYM36_012882</name>
</gene>
<evidence type="ECO:0000313" key="3">
    <source>
        <dbReference type="EMBL" id="KAK2711902.1"/>
    </source>
</evidence>
<comment type="caution">
    <text evidence="3">The sequence shown here is derived from an EMBL/GenBank/DDBJ whole genome shotgun (WGS) entry which is preliminary data.</text>
</comment>
<reference evidence="3" key="1">
    <citation type="submission" date="2023-07" db="EMBL/GenBank/DDBJ databases">
        <title>Chromosome-level genome assembly of Artemia franciscana.</title>
        <authorList>
            <person name="Jo E."/>
        </authorList>
    </citation>
    <scope>NUCLEOTIDE SEQUENCE</scope>
    <source>
        <tissue evidence="3">Whole body</tissue>
    </source>
</reference>